<keyword evidence="1" id="KW-0812">Transmembrane</keyword>
<accession>A0ABX8ZF49</accession>
<feature type="transmembrane region" description="Helical" evidence="1">
    <location>
        <begin position="20"/>
        <end position="42"/>
    </location>
</feature>
<feature type="transmembrane region" description="Helical" evidence="1">
    <location>
        <begin position="234"/>
        <end position="257"/>
    </location>
</feature>
<gene>
    <name evidence="2" type="ORF">K3166_02070</name>
</gene>
<feature type="transmembrane region" description="Helical" evidence="1">
    <location>
        <begin position="140"/>
        <end position="162"/>
    </location>
</feature>
<sequence length="275" mass="28999">MKFDFDKGWSEAVAMIRSNFGLLATIAGVLVFLPATFAAIIFPSASLEASLGGSAEPSMEMLQAALITLFAEYWWLVLGVFLLTSLAQLAMFALLRRRASPTVGEAIGAAAGLLPSFIAAQVLQIIAILMPFFVLVSLPAAAGMGGIAAVGSLFMLPLIFYLTVKFSLTTAVIGVEGERNPVSALQRSWHLTKGNSFRLFGFYLLLAVAAFVLFLLTSWAVSLIFALGGDQVESFGAALFGGALDGLGAVLSVSVLASVHAQMTRLKTPDRGQEA</sequence>
<proteinExistence type="predicted"/>
<dbReference type="RefSeq" id="WP_221423057.1">
    <property type="nucleotide sequence ID" value="NZ_CP081297.1"/>
</dbReference>
<organism evidence="2 3">
    <name type="scientific">Qipengyuania psychrotolerans</name>
    <dbReference type="NCBI Taxonomy" id="2867238"/>
    <lineage>
        <taxon>Bacteria</taxon>
        <taxon>Pseudomonadati</taxon>
        <taxon>Pseudomonadota</taxon>
        <taxon>Alphaproteobacteria</taxon>
        <taxon>Sphingomonadales</taxon>
        <taxon>Erythrobacteraceae</taxon>
        <taxon>Qipengyuania</taxon>
    </lineage>
</organism>
<protein>
    <recommendedName>
        <fullName evidence="4">Glycerophosphoryl diester phosphodiesterase membrane domain-containing protein</fullName>
    </recommendedName>
</protein>
<evidence type="ECO:0000256" key="1">
    <source>
        <dbReference type="SAM" id="Phobius"/>
    </source>
</evidence>
<dbReference type="Proteomes" id="UP000824280">
    <property type="component" value="Chromosome"/>
</dbReference>
<keyword evidence="3" id="KW-1185">Reference proteome</keyword>
<evidence type="ECO:0008006" key="4">
    <source>
        <dbReference type="Google" id="ProtNLM"/>
    </source>
</evidence>
<evidence type="ECO:0000313" key="2">
    <source>
        <dbReference type="EMBL" id="QZD87519.1"/>
    </source>
</evidence>
<feature type="transmembrane region" description="Helical" evidence="1">
    <location>
        <begin position="107"/>
        <end position="134"/>
    </location>
</feature>
<reference evidence="2 3" key="1">
    <citation type="submission" date="2021-08" db="EMBL/GenBank/DDBJ databases">
        <title>Comparative Genomics Analysis of the Genus Qipengyuania Reveals Extensive Genetic Diversity and Metabolic Versatility, Including the Description of Fifteen Novel Species.</title>
        <authorList>
            <person name="Liu Y."/>
        </authorList>
    </citation>
    <scope>NUCLEOTIDE SEQUENCE [LARGE SCALE GENOMIC DNA]</scope>
    <source>
        <strain evidence="2 3">1XM2-8</strain>
    </source>
</reference>
<evidence type="ECO:0000313" key="3">
    <source>
        <dbReference type="Proteomes" id="UP000824280"/>
    </source>
</evidence>
<keyword evidence="1" id="KW-1133">Transmembrane helix</keyword>
<feature type="transmembrane region" description="Helical" evidence="1">
    <location>
        <begin position="73"/>
        <end position="95"/>
    </location>
</feature>
<keyword evidence="1" id="KW-0472">Membrane</keyword>
<dbReference type="EMBL" id="CP081297">
    <property type="protein sequence ID" value="QZD87519.1"/>
    <property type="molecule type" value="Genomic_DNA"/>
</dbReference>
<name>A0ABX8ZF49_9SPHN</name>
<feature type="transmembrane region" description="Helical" evidence="1">
    <location>
        <begin position="202"/>
        <end position="228"/>
    </location>
</feature>